<feature type="region of interest" description="Disordered" evidence="2">
    <location>
        <begin position="38"/>
        <end position="69"/>
    </location>
</feature>
<dbReference type="PANTHER" id="PTHR10773">
    <property type="entry name" value="DNA-DIRECTED RNA POLYMERASES I, II, AND III SUBUNIT RPABC2"/>
    <property type="match status" value="1"/>
</dbReference>
<accession>A0AAN8PHV5</accession>
<dbReference type="Proteomes" id="UP001347796">
    <property type="component" value="Unassembled WGS sequence"/>
</dbReference>
<keyword evidence="1" id="KW-0175">Coiled coil</keyword>
<proteinExistence type="predicted"/>
<evidence type="ECO:0000313" key="3">
    <source>
        <dbReference type="EMBL" id="KAK6178767.1"/>
    </source>
</evidence>
<comment type="caution">
    <text evidence="3">The sequence shown here is derived from an EMBL/GenBank/DDBJ whole genome shotgun (WGS) entry which is preliminary data.</text>
</comment>
<reference evidence="3 4" key="1">
    <citation type="submission" date="2024-01" db="EMBL/GenBank/DDBJ databases">
        <title>The genome of the rayed Mediterranean limpet Patella caerulea (Linnaeus, 1758).</title>
        <authorList>
            <person name="Anh-Thu Weber A."/>
            <person name="Halstead-Nussloch G."/>
        </authorList>
    </citation>
    <scope>NUCLEOTIDE SEQUENCE [LARGE SCALE GENOMIC DNA]</scope>
    <source>
        <strain evidence="3">AATW-2023a</strain>
        <tissue evidence="3">Whole specimen</tissue>
    </source>
</reference>
<dbReference type="AlphaFoldDB" id="A0AAN8PHV5"/>
<evidence type="ECO:0000256" key="1">
    <source>
        <dbReference type="SAM" id="Coils"/>
    </source>
</evidence>
<evidence type="ECO:0000313" key="4">
    <source>
        <dbReference type="Proteomes" id="UP001347796"/>
    </source>
</evidence>
<feature type="compositionally biased region" description="Polar residues" evidence="2">
    <location>
        <begin position="44"/>
        <end position="69"/>
    </location>
</feature>
<keyword evidence="4" id="KW-1185">Reference proteome</keyword>
<gene>
    <name evidence="3" type="ORF">SNE40_011278</name>
</gene>
<protein>
    <submittedName>
        <fullName evidence="3">Uncharacterized protein</fullName>
    </submittedName>
</protein>
<feature type="coiled-coil region" evidence="1">
    <location>
        <begin position="522"/>
        <end position="553"/>
    </location>
</feature>
<organism evidence="3 4">
    <name type="scientific">Patella caerulea</name>
    <name type="common">Rayed Mediterranean limpet</name>
    <dbReference type="NCBI Taxonomy" id="87958"/>
    <lineage>
        <taxon>Eukaryota</taxon>
        <taxon>Metazoa</taxon>
        <taxon>Spiralia</taxon>
        <taxon>Lophotrochozoa</taxon>
        <taxon>Mollusca</taxon>
        <taxon>Gastropoda</taxon>
        <taxon>Patellogastropoda</taxon>
        <taxon>Patelloidea</taxon>
        <taxon>Patellidae</taxon>
        <taxon>Patella</taxon>
    </lineage>
</organism>
<dbReference type="PANTHER" id="PTHR10773:SF19">
    <property type="match status" value="1"/>
</dbReference>
<name>A0AAN8PHV5_PATCE</name>
<dbReference type="EMBL" id="JAZGQO010000008">
    <property type="protein sequence ID" value="KAK6178767.1"/>
    <property type="molecule type" value="Genomic_DNA"/>
</dbReference>
<evidence type="ECO:0000256" key="2">
    <source>
        <dbReference type="SAM" id="MobiDB-lite"/>
    </source>
</evidence>
<feature type="region of interest" description="Disordered" evidence="2">
    <location>
        <begin position="222"/>
        <end position="258"/>
    </location>
</feature>
<sequence>MSQRPLLPFSRGKMILKLANAKFNNIGSSLEIPPIANKSHESNINRNGKQQNITNNHNKPAHLLSSNLDENSGSNIIENSGSNIIENSGSNIIENSGSNIIENSFKTSPLVSDDNAQTIVSLEDIEVEEDIGEISISDIGDIGIDSIITSIIEAPPENVTATIELDYSANDKDVSKPSTTCSAQNIKQCHKSNPATDLTDVYIEPDIFIKQPMVNRGGLIEEMDLDDSVKDPDWQPNSGTEEDEDENSDDIHVRTGEKRRTSDDKSFYWKKKVNKRLRMEGKKYKGLTEVDGQYKFKIDREERKLRPTRECTDRCEKLGRKCNEISEESRERFFKGFWNDMNWEEKRVYVCGLVESGEVKERTTKGASRRQSSFKYYLKYNNQRYQVCKSMFLSTLCLGEKTVYQWKADCNAYGIPAKLPDNAISKPARSTLKPKGDTARDFLNDIPKLPSHYCRSTSTKLYLEPTFSTRADIYKVYRTYCESNNKTVCGRKLFFQVFDEMNLSLYVPKKDQCDTCIAYQTKHISEEEYNSHIEKKEAAREEKGRDKERALEDKSLLMLTLDLQALLMCPKLEASALYYKTKLGCHNYTIFNVATRQVKCYFWFESEGDLTANSFASCLSDYLEVAIDDSITEVIIYTDGCTYQNRNLTVSQALLLLSRKKNIVITQKILERGHTQMECDSIHSVIERAIKRKPVYSPQNYVDKIREARPKQPYEVEFLTHKFFKEYSKLKYYNSIRPGTRTGEPVVTDLRVIRYNPDGVIEYKLNYGDEFSPLPRRAKIGEPSPLDEVPQLHEDSLPIKKKKYGHLQELKVVIPKDYHTFYDNLPHEN</sequence>
<feature type="compositionally biased region" description="Basic and acidic residues" evidence="2">
    <location>
        <begin position="249"/>
        <end position="258"/>
    </location>
</feature>